<feature type="transmembrane region" description="Helical" evidence="1">
    <location>
        <begin position="351"/>
        <end position="368"/>
    </location>
</feature>
<evidence type="ECO:0008006" key="4">
    <source>
        <dbReference type="Google" id="ProtNLM"/>
    </source>
</evidence>
<name>A0ABX8KF07_9ENTR</name>
<keyword evidence="1" id="KW-1133">Transmembrane helix</keyword>
<dbReference type="EMBL" id="CP077263">
    <property type="protein sequence ID" value="QXA47343.1"/>
    <property type="molecule type" value="Genomic_DNA"/>
</dbReference>
<sequence>METKRRLLSGRESLFLAAFVIVVLVLLAAEEQIFSPVREKSRHESVVKALPSVGGLSDPGLLSHRLISYDENMGFVTDKMATLARGNTLYFFKAVEDRCDKSTADDFISCANNILGQQFYYKSSSSVADAWANRYSDCDLNSYLLMDVMNRAGFQVRIVYSPGHAFISYTDEYGNIHFQETTGNENTGTDADLNGAFYRKALPGFFYQPQNVAFAEKLYPILTVGKLPEKEGRQLASDMFSAWPENPLVQDIYFHFRQPLLDEDATSLKSLLVTDISSSSKRLMLTRYYTQKGDPDLAGRYIGQIDDDFCNDTCLTFKANQSFKYKIILWFKNNIEPKATIAMIQGFLDDVGAVCVFIFACIIVFLSWPEIAGYLTRISVQIPLLSALHLKQYTDPGASKKSGLPSAEQE</sequence>
<proteinExistence type="predicted"/>
<keyword evidence="1" id="KW-0472">Membrane</keyword>
<evidence type="ECO:0000313" key="3">
    <source>
        <dbReference type="Proteomes" id="UP000683579"/>
    </source>
</evidence>
<evidence type="ECO:0000256" key="1">
    <source>
        <dbReference type="SAM" id="Phobius"/>
    </source>
</evidence>
<reference evidence="2 3" key="1">
    <citation type="submission" date="2021-06" db="EMBL/GenBank/DDBJ databases">
        <title>FDA dAtabase for Regulatory Grade micrObial Sequences (FDA-ARGOS): Supporting development and validation of Infectious Disease Dx tests.</title>
        <authorList>
            <person name="Sproer C."/>
            <person name="Gronow S."/>
            <person name="Severitt S."/>
            <person name="Schroder I."/>
            <person name="Tallon L."/>
            <person name="Sadzewicz L."/>
            <person name="Zhao X."/>
            <person name="Boylan J."/>
            <person name="Ott S."/>
            <person name="Bowen H."/>
            <person name="Vavikolanu K."/>
            <person name="Mehta A."/>
            <person name="Aluvathingal J."/>
            <person name="Nadendla S."/>
            <person name="Lowell S."/>
            <person name="Myers T."/>
            <person name="Yan Y."/>
        </authorList>
    </citation>
    <scope>NUCLEOTIDE SEQUENCE [LARGE SCALE GENOMIC DNA]</scope>
    <source>
        <strain evidence="2 3">FDAARGOS 1424</strain>
        <plasmid evidence="2 3">unnamed2</plasmid>
    </source>
</reference>
<keyword evidence="2" id="KW-0614">Plasmid</keyword>
<accession>A0ABX8KF07</accession>
<keyword evidence="3" id="KW-1185">Reference proteome</keyword>
<evidence type="ECO:0000313" key="2">
    <source>
        <dbReference type="EMBL" id="QXA47343.1"/>
    </source>
</evidence>
<gene>
    <name evidence="2" type="ORF">I6L54_23790</name>
</gene>
<organism evidence="2 3">
    <name type="scientific">Citrobacter pasteurii</name>
    <dbReference type="NCBI Taxonomy" id="1563222"/>
    <lineage>
        <taxon>Bacteria</taxon>
        <taxon>Pseudomonadati</taxon>
        <taxon>Pseudomonadota</taxon>
        <taxon>Gammaproteobacteria</taxon>
        <taxon>Enterobacterales</taxon>
        <taxon>Enterobacteriaceae</taxon>
        <taxon>Citrobacter</taxon>
    </lineage>
</organism>
<geneLocation type="plasmid" evidence="2 3">
    <name>unnamed2</name>
</geneLocation>
<dbReference type="RefSeq" id="WP_052463737.1">
    <property type="nucleotide sequence ID" value="NZ_CDHL01000021.1"/>
</dbReference>
<dbReference type="Proteomes" id="UP000683579">
    <property type="component" value="Plasmid unnamed2"/>
</dbReference>
<protein>
    <recommendedName>
        <fullName evidence="4">Transglutaminase-like domain-containing protein</fullName>
    </recommendedName>
</protein>
<keyword evidence="1" id="KW-0812">Transmembrane</keyword>